<proteinExistence type="predicted"/>
<dbReference type="GO" id="GO:0042173">
    <property type="term" value="P:regulation of sporulation resulting in formation of a cellular spore"/>
    <property type="evidence" value="ECO:0007669"/>
    <property type="project" value="InterPro"/>
</dbReference>
<dbReference type="GO" id="GO:0003677">
    <property type="term" value="F:DNA binding"/>
    <property type="evidence" value="ECO:0007669"/>
    <property type="project" value="InterPro"/>
</dbReference>
<protein>
    <submittedName>
        <fullName evidence="1">Stage 0 sporulation protein A/DNA, transcriptional activation and repression.3A</fullName>
    </submittedName>
</protein>
<organism evidence="1">
    <name type="scientific">Siphoviridae sp. ctx254</name>
    <dbReference type="NCBI Taxonomy" id="2825737"/>
    <lineage>
        <taxon>Viruses</taxon>
        <taxon>Duplodnaviria</taxon>
        <taxon>Heunggongvirae</taxon>
        <taxon>Uroviricota</taxon>
        <taxon>Caudoviricetes</taxon>
    </lineage>
</organism>
<name>A0A8S5TVN9_9CAUD</name>
<dbReference type="EMBL" id="BK015941">
    <property type="protein sequence ID" value="DAF86262.1"/>
    <property type="molecule type" value="Genomic_DNA"/>
</dbReference>
<reference evidence="1" key="1">
    <citation type="journal article" date="2021" name="Proc. Natl. Acad. Sci. U.S.A.">
        <title>A Catalog of Tens of Thousands of Viruses from Human Metagenomes Reveals Hidden Associations with Chronic Diseases.</title>
        <authorList>
            <person name="Tisza M.J."/>
            <person name="Buck C.B."/>
        </authorList>
    </citation>
    <scope>NUCLEOTIDE SEQUENCE</scope>
    <source>
        <strain evidence="1">Ctx254</strain>
    </source>
</reference>
<dbReference type="GO" id="GO:0003700">
    <property type="term" value="F:DNA-binding transcription factor activity"/>
    <property type="evidence" value="ECO:0007669"/>
    <property type="project" value="InterPro"/>
</dbReference>
<dbReference type="InterPro" id="IPR016032">
    <property type="entry name" value="Sig_transdc_resp-reg_C-effctor"/>
</dbReference>
<sequence>MRARTRDFLRSLNIGPWLIGFNMLGDAIDAAEGQHSGGLIGCYDYLSGKYGRDRKRLDDDIRRAVGIAWREQCHVMEKVMGRPLNRPPSPKDFIYAAAEYLNQIEEEEMMN</sequence>
<dbReference type="Gene3D" id="1.10.10.10">
    <property type="entry name" value="Winged helix-like DNA-binding domain superfamily/Winged helix DNA-binding domain"/>
    <property type="match status" value="1"/>
</dbReference>
<accession>A0A8S5TVN9</accession>
<evidence type="ECO:0000313" key="1">
    <source>
        <dbReference type="EMBL" id="DAF86262.1"/>
    </source>
</evidence>
<dbReference type="GO" id="GO:0005509">
    <property type="term" value="F:calcium ion binding"/>
    <property type="evidence" value="ECO:0007669"/>
    <property type="project" value="InterPro"/>
</dbReference>
<dbReference type="InterPro" id="IPR036388">
    <property type="entry name" value="WH-like_DNA-bd_sf"/>
</dbReference>
<dbReference type="SUPFAM" id="SSF46894">
    <property type="entry name" value="C-terminal effector domain of the bipartite response regulators"/>
    <property type="match status" value="1"/>
</dbReference>